<organism evidence="1 2">
    <name type="scientific">Vespula squamosa</name>
    <name type="common">Southern yellow jacket</name>
    <name type="synonym">Wasp</name>
    <dbReference type="NCBI Taxonomy" id="30214"/>
    <lineage>
        <taxon>Eukaryota</taxon>
        <taxon>Metazoa</taxon>
        <taxon>Ecdysozoa</taxon>
        <taxon>Arthropoda</taxon>
        <taxon>Hexapoda</taxon>
        <taxon>Insecta</taxon>
        <taxon>Pterygota</taxon>
        <taxon>Neoptera</taxon>
        <taxon>Endopterygota</taxon>
        <taxon>Hymenoptera</taxon>
        <taxon>Apocrita</taxon>
        <taxon>Aculeata</taxon>
        <taxon>Vespoidea</taxon>
        <taxon>Vespidae</taxon>
        <taxon>Vespinae</taxon>
        <taxon>Vespula</taxon>
    </lineage>
</organism>
<keyword evidence="2" id="KW-1185">Reference proteome</keyword>
<dbReference type="Proteomes" id="UP001607302">
    <property type="component" value="Unassembled WGS sequence"/>
</dbReference>
<gene>
    <name evidence="1" type="ORF">V1478_002076</name>
</gene>
<comment type="caution">
    <text evidence="1">The sequence shown here is derived from an EMBL/GenBank/DDBJ whole genome shotgun (WGS) entry which is preliminary data.</text>
</comment>
<proteinExistence type="predicted"/>
<name>A0ABD2BYY2_VESSQ</name>
<evidence type="ECO:0000313" key="2">
    <source>
        <dbReference type="Proteomes" id="UP001607302"/>
    </source>
</evidence>
<dbReference type="EMBL" id="JAUDFV010000027">
    <property type="protein sequence ID" value="KAL2737990.1"/>
    <property type="molecule type" value="Genomic_DNA"/>
</dbReference>
<dbReference type="AlphaFoldDB" id="A0ABD2BYY2"/>
<sequence>MTLTELKNSFERRLTIENRCFHIQEDKSNNFFRHFDLLENDYIIFTIHDATNILLKPYLTSSVSSSCLPNIHIYAKPSESENSKQDRTKKSQYFLTRMATIAWDFLNISVIFYHNVIEQDKNSNS</sequence>
<accession>A0ABD2BYY2</accession>
<reference evidence="1 2" key="1">
    <citation type="journal article" date="2024" name="Ann. Entomol. Soc. Am.">
        <title>Genomic analyses of the southern and eastern yellowjacket wasps (Hymenoptera: Vespidae) reveal evolutionary signatures of social life.</title>
        <authorList>
            <person name="Catto M.A."/>
            <person name="Caine P.B."/>
            <person name="Orr S.E."/>
            <person name="Hunt B.G."/>
            <person name="Goodisman M.A.D."/>
        </authorList>
    </citation>
    <scope>NUCLEOTIDE SEQUENCE [LARGE SCALE GENOMIC DNA]</scope>
    <source>
        <strain evidence="1">233</strain>
        <tissue evidence="1">Head and thorax</tissue>
    </source>
</reference>
<evidence type="ECO:0000313" key="1">
    <source>
        <dbReference type="EMBL" id="KAL2737990.1"/>
    </source>
</evidence>
<protein>
    <submittedName>
        <fullName evidence="1">Uncharacterized protein</fullName>
    </submittedName>
</protein>